<evidence type="ECO:0000256" key="5">
    <source>
        <dbReference type="ARBA" id="ARBA00022949"/>
    </source>
</evidence>
<comment type="function">
    <text evidence="8">Claudins function as major constituents of the tight junction complexes that regulate the permeability of epithelia.</text>
</comment>
<evidence type="ECO:0000256" key="7">
    <source>
        <dbReference type="ARBA" id="ARBA00023136"/>
    </source>
</evidence>
<dbReference type="InterPro" id="IPR003548">
    <property type="entry name" value="Claudin1"/>
</dbReference>
<name>A0A6J0USI4_9SAUR</name>
<keyword evidence="4 8" id="KW-0812">Transmembrane</keyword>
<keyword evidence="3 8" id="KW-1003">Cell membrane</keyword>
<evidence type="ECO:0000313" key="10">
    <source>
        <dbReference type="Proteomes" id="UP001652642"/>
    </source>
</evidence>
<dbReference type="PROSITE" id="PS01346">
    <property type="entry name" value="CLAUDIN"/>
    <property type="match status" value="1"/>
</dbReference>
<evidence type="ECO:0000256" key="3">
    <source>
        <dbReference type="ARBA" id="ARBA00022475"/>
    </source>
</evidence>
<accession>A0A6J0USI4</accession>
<feature type="transmembrane region" description="Helical" evidence="8">
    <location>
        <begin position="79"/>
        <end position="100"/>
    </location>
</feature>
<feature type="transmembrane region" description="Helical" evidence="8">
    <location>
        <begin position="120"/>
        <end position="141"/>
    </location>
</feature>
<keyword evidence="7 8" id="KW-0472">Membrane</keyword>
<dbReference type="KEGG" id="pvt:110085952"/>
<evidence type="ECO:0000256" key="2">
    <source>
        <dbReference type="ARBA" id="ARBA00022427"/>
    </source>
</evidence>
<dbReference type="PRINTS" id="PR01377">
    <property type="entry name" value="CLAUDIN1"/>
</dbReference>
<comment type="subcellular location">
    <subcellularLocation>
        <location evidence="8">Cell junction</location>
        <location evidence="8">Tight junction</location>
    </subcellularLocation>
    <subcellularLocation>
        <location evidence="8">Cell membrane</location>
        <topology evidence="8">Multi-pass membrane protein</topology>
    </subcellularLocation>
</comment>
<feature type="transmembrane region" description="Helical" evidence="8">
    <location>
        <begin position="161"/>
        <end position="184"/>
    </location>
</feature>
<feature type="region of interest" description="Disordered" evidence="9">
    <location>
        <begin position="190"/>
        <end position="211"/>
    </location>
</feature>
<dbReference type="Gene3D" id="1.20.140.150">
    <property type="match status" value="1"/>
</dbReference>
<dbReference type="Proteomes" id="UP001652642">
    <property type="component" value="Chromosome 3"/>
</dbReference>
<dbReference type="PRINTS" id="PR01077">
    <property type="entry name" value="CLAUDIN"/>
</dbReference>
<gene>
    <name evidence="11" type="primary">CLDN1</name>
</gene>
<proteinExistence type="inferred from homology"/>
<evidence type="ECO:0000256" key="8">
    <source>
        <dbReference type="RuleBase" id="RU060637"/>
    </source>
</evidence>
<feature type="transmembrane region" description="Helical" evidence="8">
    <location>
        <begin position="7"/>
        <end position="27"/>
    </location>
</feature>
<dbReference type="InterPro" id="IPR004031">
    <property type="entry name" value="PMP22/EMP/MP20/Claudin"/>
</dbReference>
<dbReference type="GO" id="GO:0005198">
    <property type="term" value="F:structural molecule activity"/>
    <property type="evidence" value="ECO:0007669"/>
    <property type="project" value="InterPro"/>
</dbReference>
<dbReference type="PANTHER" id="PTHR12002">
    <property type="entry name" value="CLAUDIN"/>
    <property type="match status" value="1"/>
</dbReference>
<keyword evidence="5 8" id="KW-0965">Cell junction</keyword>
<evidence type="ECO:0000256" key="1">
    <source>
        <dbReference type="ARBA" id="ARBA00008295"/>
    </source>
</evidence>
<dbReference type="OrthoDB" id="10025519at2759"/>
<keyword evidence="2 8" id="KW-0796">Tight junction</keyword>
<protein>
    <recommendedName>
        <fullName evidence="8">Claudin</fullName>
    </recommendedName>
</protein>
<organism evidence="10 11">
    <name type="scientific">Pogona vitticeps</name>
    <name type="common">central bearded dragon</name>
    <dbReference type="NCBI Taxonomy" id="103695"/>
    <lineage>
        <taxon>Eukaryota</taxon>
        <taxon>Metazoa</taxon>
        <taxon>Chordata</taxon>
        <taxon>Craniata</taxon>
        <taxon>Vertebrata</taxon>
        <taxon>Euteleostomi</taxon>
        <taxon>Lepidosauria</taxon>
        <taxon>Squamata</taxon>
        <taxon>Bifurcata</taxon>
        <taxon>Unidentata</taxon>
        <taxon>Episquamata</taxon>
        <taxon>Toxicofera</taxon>
        <taxon>Iguania</taxon>
        <taxon>Acrodonta</taxon>
        <taxon>Agamidae</taxon>
        <taxon>Amphibolurinae</taxon>
        <taxon>Pogona</taxon>
    </lineage>
</organism>
<keyword evidence="10" id="KW-1185">Reference proteome</keyword>
<dbReference type="GO" id="GO:0005923">
    <property type="term" value="C:bicellular tight junction"/>
    <property type="evidence" value="ECO:0007669"/>
    <property type="project" value="UniProtKB-SubCell"/>
</dbReference>
<keyword evidence="6 8" id="KW-1133">Transmembrane helix</keyword>
<evidence type="ECO:0000313" key="11">
    <source>
        <dbReference type="RefSeq" id="XP_020662230.1"/>
    </source>
</evidence>
<dbReference type="FunCoup" id="A0A6J0USI4">
    <property type="interactions" value="88"/>
</dbReference>
<dbReference type="InterPro" id="IPR017974">
    <property type="entry name" value="Claudin_CS"/>
</dbReference>
<dbReference type="InterPro" id="IPR006187">
    <property type="entry name" value="Claudin"/>
</dbReference>
<dbReference type="RefSeq" id="XP_020662230.1">
    <property type="nucleotide sequence ID" value="XM_020806571.2"/>
</dbReference>
<evidence type="ECO:0000256" key="4">
    <source>
        <dbReference type="ARBA" id="ARBA00022692"/>
    </source>
</evidence>
<dbReference type="CTD" id="9076"/>
<sequence length="211" mass="22704">MASGGLQMLGFILAFIGWIGIVVSTAMPQWKISSYAGDNIVTAQAIYEGLWMSCVTQSTGQMQCKVYDSLLKLAGNLQATRALMVASILLGLIATGVAMIGMKCMKCMEDDEVKKMRMAVLGGIIFLVSGFAALVGTSWYGHRVAQDFFNPYTPVNTRFEFGQALFIGWAAASLVLLGGAFLCCSCPRKETSYPSSRPYPKSAPSAGKDYV</sequence>
<dbReference type="FunFam" id="1.20.140.150:FF:000001">
    <property type="entry name" value="Claudin"/>
    <property type="match status" value="1"/>
</dbReference>
<dbReference type="InParanoid" id="A0A6J0USI4"/>
<evidence type="ECO:0000256" key="9">
    <source>
        <dbReference type="SAM" id="MobiDB-lite"/>
    </source>
</evidence>
<comment type="similarity">
    <text evidence="1 8">Belongs to the claudin family.</text>
</comment>
<reference evidence="11" key="1">
    <citation type="submission" date="2025-08" db="UniProtKB">
        <authorList>
            <consortium name="RefSeq"/>
        </authorList>
    </citation>
    <scope>IDENTIFICATION</scope>
</reference>
<dbReference type="GO" id="GO:0005886">
    <property type="term" value="C:plasma membrane"/>
    <property type="evidence" value="ECO:0007669"/>
    <property type="project" value="UniProtKB-SubCell"/>
</dbReference>
<dbReference type="AlphaFoldDB" id="A0A6J0USI4"/>
<dbReference type="Pfam" id="PF00822">
    <property type="entry name" value="PMP22_Claudin"/>
    <property type="match status" value="1"/>
</dbReference>
<evidence type="ECO:0000256" key="6">
    <source>
        <dbReference type="ARBA" id="ARBA00022989"/>
    </source>
</evidence>